<protein>
    <submittedName>
        <fullName evidence="2">Maleylpyruvate isomerase N-terminal domain-containing protein</fullName>
    </submittedName>
</protein>
<dbReference type="AlphaFoldDB" id="A0A9X1NFL9"/>
<dbReference type="GO" id="GO:0005886">
    <property type="term" value="C:plasma membrane"/>
    <property type="evidence" value="ECO:0007669"/>
    <property type="project" value="TreeGrafter"/>
</dbReference>
<sequence>MEESLEFSDLLRLIEERSSAFRAAMAAAPGLDVQVPTCPDWTLFDLAQHIGVGRRSWAATVAAGPAATAKVAAKGDTVAPQEREALLAWLATSTQLLLDALQEAGPDRRCWTWWSRSQSPSTSGAVARHQVQEIAVHTYDAQLTVGAAQPLPEEATLDGAGTNVVPGGLAVPFTPLITP</sequence>
<dbReference type="SUPFAM" id="SSF109854">
    <property type="entry name" value="DinB/YfiT-like putative metalloenzymes"/>
    <property type="match status" value="1"/>
</dbReference>
<dbReference type="Pfam" id="PF11716">
    <property type="entry name" value="MDMPI_N"/>
    <property type="match status" value="1"/>
</dbReference>
<keyword evidence="3" id="KW-1185">Reference proteome</keyword>
<evidence type="ECO:0000313" key="3">
    <source>
        <dbReference type="Proteomes" id="UP001138997"/>
    </source>
</evidence>
<evidence type="ECO:0000313" key="2">
    <source>
        <dbReference type="EMBL" id="MCD5312426.1"/>
    </source>
</evidence>
<dbReference type="InterPro" id="IPR017517">
    <property type="entry name" value="Maleyloyr_isom"/>
</dbReference>
<dbReference type="GO" id="GO:0046872">
    <property type="term" value="F:metal ion binding"/>
    <property type="evidence" value="ECO:0007669"/>
    <property type="project" value="InterPro"/>
</dbReference>
<feature type="domain" description="Mycothiol-dependent maleylpyruvate isomerase metal-binding" evidence="1">
    <location>
        <begin position="12"/>
        <end position="142"/>
    </location>
</feature>
<proteinExistence type="predicted"/>
<reference evidence="2" key="1">
    <citation type="submission" date="2021-11" db="EMBL/GenBank/DDBJ databases">
        <title>Streptomyces corallinus and Kineosporia corallina sp. nov., two new coral-derived marine actinobacteria.</title>
        <authorList>
            <person name="Buangrab K."/>
            <person name="Sutthacheep M."/>
            <person name="Yeemin T."/>
            <person name="Harunari E."/>
            <person name="Igarashi Y."/>
            <person name="Sripreechasak P."/>
            <person name="Kanchanasin P."/>
            <person name="Tanasupawat S."/>
            <person name="Phongsopitanun W."/>
        </authorList>
    </citation>
    <scope>NUCLEOTIDE SEQUENCE</scope>
    <source>
        <strain evidence="2">JCM 31032</strain>
    </source>
</reference>
<dbReference type="InterPro" id="IPR034660">
    <property type="entry name" value="DinB/YfiT-like"/>
</dbReference>
<dbReference type="InterPro" id="IPR024344">
    <property type="entry name" value="MDMPI_metal-binding"/>
</dbReference>
<dbReference type="Proteomes" id="UP001138997">
    <property type="component" value="Unassembled WGS sequence"/>
</dbReference>
<dbReference type="GO" id="GO:0016853">
    <property type="term" value="F:isomerase activity"/>
    <property type="evidence" value="ECO:0007669"/>
    <property type="project" value="UniProtKB-KW"/>
</dbReference>
<keyword evidence="2" id="KW-0413">Isomerase</keyword>
<organism evidence="2 3">
    <name type="scientific">Kineosporia babensis</name>
    <dbReference type="NCBI Taxonomy" id="499548"/>
    <lineage>
        <taxon>Bacteria</taxon>
        <taxon>Bacillati</taxon>
        <taxon>Actinomycetota</taxon>
        <taxon>Actinomycetes</taxon>
        <taxon>Kineosporiales</taxon>
        <taxon>Kineosporiaceae</taxon>
        <taxon>Kineosporia</taxon>
    </lineage>
</organism>
<dbReference type="EMBL" id="JAJOMB010000007">
    <property type="protein sequence ID" value="MCD5312426.1"/>
    <property type="molecule type" value="Genomic_DNA"/>
</dbReference>
<dbReference type="PANTHER" id="PTHR40758">
    <property type="entry name" value="CONSERVED PROTEIN"/>
    <property type="match status" value="1"/>
</dbReference>
<comment type="caution">
    <text evidence="2">The sequence shown here is derived from an EMBL/GenBank/DDBJ whole genome shotgun (WGS) entry which is preliminary data.</text>
</comment>
<name>A0A9X1NFL9_9ACTN</name>
<dbReference type="PANTHER" id="PTHR40758:SF1">
    <property type="entry name" value="CONSERVED PROTEIN"/>
    <property type="match status" value="1"/>
</dbReference>
<gene>
    <name evidence="2" type="ORF">LR394_16070</name>
</gene>
<dbReference type="NCBIfam" id="TIGR03083">
    <property type="entry name" value="maleylpyruvate isomerase family mycothiol-dependent enzyme"/>
    <property type="match status" value="1"/>
</dbReference>
<evidence type="ECO:0000259" key="1">
    <source>
        <dbReference type="Pfam" id="PF11716"/>
    </source>
</evidence>
<accession>A0A9X1NFL9</accession>
<dbReference type="Gene3D" id="1.20.120.450">
    <property type="entry name" value="dinb family like domain"/>
    <property type="match status" value="1"/>
</dbReference>